<dbReference type="EMBL" id="HE964772">
    <property type="protein sequence ID" value="CDM26131.1"/>
    <property type="molecule type" value="Genomic_DNA"/>
</dbReference>
<evidence type="ECO:0000313" key="1">
    <source>
        <dbReference type="EMBL" id="CDM26131.1"/>
    </source>
</evidence>
<keyword evidence="2" id="KW-1185">Reference proteome</keyword>
<sequence length="274" mass="30061">MAIICIARFISQEIVSIGVRSGRGGLPGRSRRAYRGFRTSAANVSLAAAHNLAERCRLSGRVTCSRVTDRRPGVSLAAGVPVRRYPAFLLPSGTQRCKTAYPRAWPAAPAKPPARNIRNRLVSALRITDGRRGAPEDKFFRWSRKTAFIHPIEVVLVDESGRRSMPLRRVCRDGFMQARFSVNRNAGPAPGPRPGYSLRSVQQGPGRHKAAYSNRLCGWLVDDNGFPVTRCITKIPGGVSVNCHRFHAFAPGIGIDRFAFSNNRQACEEPGGNV</sequence>
<dbReference type="AlphaFoldDB" id="W6PQW0"/>
<dbReference type="PATRIC" id="fig|1201294.9.peg.1092"/>
<dbReference type="Proteomes" id="UP000009007">
    <property type="component" value="Chromosome I"/>
</dbReference>
<organism evidence="1 2">
    <name type="scientific">Methanoculleus bourgensis (strain ATCC 43281 / DSM 3045 / OCM 15 / MS2)</name>
    <name type="common">Methanogenium bourgense</name>
    <dbReference type="NCBI Taxonomy" id="1201294"/>
    <lineage>
        <taxon>Archaea</taxon>
        <taxon>Methanobacteriati</taxon>
        <taxon>Methanobacteriota</taxon>
        <taxon>Stenosarchaea group</taxon>
        <taxon>Methanomicrobia</taxon>
        <taxon>Methanomicrobiales</taxon>
        <taxon>Methanomicrobiaceae</taxon>
        <taxon>Methanoculleus</taxon>
    </lineage>
</organism>
<gene>
    <name evidence="1" type="ordered locus">BN140_3024</name>
</gene>
<accession>W6PQW0</accession>
<proteinExistence type="predicted"/>
<evidence type="ECO:0000313" key="2">
    <source>
        <dbReference type="Proteomes" id="UP000009007"/>
    </source>
</evidence>
<name>W6PQW0_METBM</name>
<dbReference type="HOGENOM" id="CLU_1014142_0_0_2"/>
<protein>
    <submittedName>
        <fullName evidence="1">Uncharacterized protein</fullName>
    </submittedName>
</protein>
<dbReference type="KEGG" id="mbg:BN140_3024"/>
<dbReference type="STRING" id="1201294.BN140_3024"/>
<reference evidence="2" key="1">
    <citation type="journal article" date="2012" name="J. Bacteriol.">
        <title>Complete genome sequence of the hydrogenotrophic, methanogenic archaeon Methanoculleus bourgensis strain MS2T, isolated from a sewage sludge digester.</title>
        <authorList>
            <person name="Maus I."/>
            <person name="Wibberg D."/>
            <person name="Stantscheff R."/>
            <person name="Eikmeyer F.G."/>
            <person name="Seffner A."/>
            <person name="Boelter J."/>
            <person name="Szczepanowski R."/>
            <person name="Blom J."/>
            <person name="Jaenicke S."/>
            <person name="Konig H."/>
            <person name="Puhler A."/>
            <person name="Schluter A."/>
        </authorList>
    </citation>
    <scope>NUCLEOTIDE SEQUENCE [LARGE SCALE GENOMIC DNA]</scope>
    <source>
        <strain evidence="2">ATCC 43281 / DSM 3045 / OCM 15 / MS2</strain>
    </source>
</reference>